<sequence length="45" mass="5078">MIDEKGLSLEMPAHNQSSDLSQDRCHIDTTISGYQKSDTQRLAKK</sequence>
<dbReference type="EMBL" id="CAJVPU010001050">
    <property type="protein sequence ID" value="CAG8469739.1"/>
    <property type="molecule type" value="Genomic_DNA"/>
</dbReference>
<organism evidence="1 2">
    <name type="scientific">Dentiscutata heterogama</name>
    <dbReference type="NCBI Taxonomy" id="1316150"/>
    <lineage>
        <taxon>Eukaryota</taxon>
        <taxon>Fungi</taxon>
        <taxon>Fungi incertae sedis</taxon>
        <taxon>Mucoromycota</taxon>
        <taxon>Glomeromycotina</taxon>
        <taxon>Glomeromycetes</taxon>
        <taxon>Diversisporales</taxon>
        <taxon>Gigasporaceae</taxon>
        <taxon>Dentiscutata</taxon>
    </lineage>
</organism>
<accession>A0ACA9KFI2</accession>
<name>A0ACA9KFI2_9GLOM</name>
<keyword evidence="2" id="KW-1185">Reference proteome</keyword>
<comment type="caution">
    <text evidence="1">The sequence shown here is derived from an EMBL/GenBank/DDBJ whole genome shotgun (WGS) entry which is preliminary data.</text>
</comment>
<protein>
    <submittedName>
        <fullName evidence="1">3480_t:CDS:1</fullName>
    </submittedName>
</protein>
<evidence type="ECO:0000313" key="2">
    <source>
        <dbReference type="Proteomes" id="UP000789702"/>
    </source>
</evidence>
<proteinExistence type="predicted"/>
<evidence type="ECO:0000313" key="1">
    <source>
        <dbReference type="EMBL" id="CAG8469739.1"/>
    </source>
</evidence>
<gene>
    <name evidence="1" type="ORF">DHETER_LOCUS1657</name>
</gene>
<reference evidence="1" key="1">
    <citation type="submission" date="2021-06" db="EMBL/GenBank/DDBJ databases">
        <authorList>
            <person name="Kallberg Y."/>
            <person name="Tangrot J."/>
            <person name="Rosling A."/>
        </authorList>
    </citation>
    <scope>NUCLEOTIDE SEQUENCE</scope>
    <source>
        <strain evidence="1">IL203A</strain>
    </source>
</reference>
<dbReference type="Proteomes" id="UP000789702">
    <property type="component" value="Unassembled WGS sequence"/>
</dbReference>